<evidence type="ECO:0000259" key="8">
    <source>
        <dbReference type="Pfam" id="PF12704"/>
    </source>
</evidence>
<proteinExistence type="predicted"/>
<name>A0ABT0HM40_9BACT</name>
<evidence type="ECO:0000313" key="9">
    <source>
        <dbReference type="EMBL" id="MCK8492713.1"/>
    </source>
</evidence>
<keyword evidence="10" id="KW-1185">Reference proteome</keyword>
<feature type="transmembrane region" description="Helical" evidence="6">
    <location>
        <begin position="275"/>
        <end position="297"/>
    </location>
</feature>
<dbReference type="RefSeq" id="WP_248477309.1">
    <property type="nucleotide sequence ID" value="NZ_JALPRF010000002.1"/>
</dbReference>
<evidence type="ECO:0000313" key="10">
    <source>
        <dbReference type="Proteomes" id="UP001202180"/>
    </source>
</evidence>
<organism evidence="9 10">
    <name type="scientific">Spirosoma liriopis</name>
    <dbReference type="NCBI Taxonomy" id="2937440"/>
    <lineage>
        <taxon>Bacteria</taxon>
        <taxon>Pseudomonadati</taxon>
        <taxon>Bacteroidota</taxon>
        <taxon>Cytophagia</taxon>
        <taxon>Cytophagales</taxon>
        <taxon>Cytophagaceae</taxon>
        <taxon>Spirosoma</taxon>
    </lineage>
</organism>
<feature type="transmembrane region" description="Helical" evidence="6">
    <location>
        <begin position="21"/>
        <end position="42"/>
    </location>
</feature>
<feature type="transmembrane region" description="Helical" evidence="6">
    <location>
        <begin position="334"/>
        <end position="354"/>
    </location>
</feature>
<dbReference type="Pfam" id="PF12704">
    <property type="entry name" value="MacB_PCD"/>
    <property type="match status" value="2"/>
</dbReference>
<comment type="subcellular location">
    <subcellularLocation>
        <location evidence="1">Cell membrane</location>
        <topology evidence="1">Multi-pass membrane protein</topology>
    </subcellularLocation>
</comment>
<evidence type="ECO:0000256" key="4">
    <source>
        <dbReference type="ARBA" id="ARBA00022989"/>
    </source>
</evidence>
<gene>
    <name evidence="9" type="ORF">M0L20_12670</name>
</gene>
<keyword evidence="5 6" id="KW-0472">Membrane</keyword>
<feature type="transmembrane region" description="Helical" evidence="6">
    <location>
        <begin position="757"/>
        <end position="777"/>
    </location>
</feature>
<evidence type="ECO:0000256" key="3">
    <source>
        <dbReference type="ARBA" id="ARBA00022692"/>
    </source>
</evidence>
<feature type="domain" description="ABC3 transporter permease C-terminal" evidence="7">
    <location>
        <begin position="283"/>
        <end position="395"/>
    </location>
</feature>
<dbReference type="InterPro" id="IPR003838">
    <property type="entry name" value="ABC3_permease_C"/>
</dbReference>
<dbReference type="EMBL" id="JALPRF010000002">
    <property type="protein sequence ID" value="MCK8492713.1"/>
    <property type="molecule type" value="Genomic_DNA"/>
</dbReference>
<feature type="transmembrane region" description="Helical" evidence="6">
    <location>
        <begin position="419"/>
        <end position="438"/>
    </location>
</feature>
<comment type="caution">
    <text evidence="9">The sequence shown here is derived from an EMBL/GenBank/DDBJ whole genome shotgun (WGS) entry which is preliminary data.</text>
</comment>
<dbReference type="Proteomes" id="UP001202180">
    <property type="component" value="Unassembled WGS sequence"/>
</dbReference>
<evidence type="ECO:0000256" key="1">
    <source>
        <dbReference type="ARBA" id="ARBA00004651"/>
    </source>
</evidence>
<evidence type="ECO:0000256" key="5">
    <source>
        <dbReference type="ARBA" id="ARBA00023136"/>
    </source>
</evidence>
<feature type="domain" description="MacB-like periplasmic core" evidence="8">
    <location>
        <begin position="20"/>
        <end position="232"/>
    </location>
</feature>
<evidence type="ECO:0000259" key="7">
    <source>
        <dbReference type="Pfam" id="PF02687"/>
    </source>
</evidence>
<dbReference type="InterPro" id="IPR025857">
    <property type="entry name" value="MacB_PCD"/>
</dbReference>
<feature type="domain" description="MacB-like periplasmic core" evidence="8">
    <location>
        <begin position="469"/>
        <end position="633"/>
    </location>
</feature>
<keyword evidence="3 6" id="KW-0812">Transmembrane</keyword>
<keyword evidence="2" id="KW-1003">Cell membrane</keyword>
<feature type="transmembrane region" description="Helical" evidence="6">
    <location>
        <begin position="671"/>
        <end position="695"/>
    </location>
</feature>
<protein>
    <submittedName>
        <fullName evidence="9">ABC transporter permease</fullName>
    </submittedName>
</protein>
<dbReference type="PANTHER" id="PTHR30572">
    <property type="entry name" value="MEMBRANE COMPONENT OF TRANSPORTER-RELATED"/>
    <property type="match status" value="1"/>
</dbReference>
<feature type="transmembrane region" description="Helical" evidence="6">
    <location>
        <begin position="723"/>
        <end position="742"/>
    </location>
</feature>
<feature type="domain" description="ABC3 transporter permease C-terminal" evidence="7">
    <location>
        <begin position="674"/>
        <end position="785"/>
    </location>
</feature>
<reference evidence="9 10" key="1">
    <citation type="submission" date="2022-04" db="EMBL/GenBank/DDBJ databases">
        <title>Spirosoma sp. strain RP8 genome sequencing and assembly.</title>
        <authorList>
            <person name="Jung Y."/>
        </authorList>
    </citation>
    <scope>NUCLEOTIDE SEQUENCE [LARGE SCALE GENOMIC DNA]</scope>
    <source>
        <strain evidence="9 10">RP8</strain>
    </source>
</reference>
<evidence type="ECO:0000256" key="6">
    <source>
        <dbReference type="SAM" id="Phobius"/>
    </source>
</evidence>
<sequence length="794" mass="87808">MLRNYLKITVRTLWKNKLFSGLNVVGLGIGMAAVWLMVLYVVDELSYDRFHAKADRIVRVVQHAQWSGGNLNLAVTSAPYAPALQADYPDVEKTVRFHPEGGGTITFKDKKMDVPNIFFTDPTVFDVFTFPFLYGDPATSLSKPQSIVLTKSVAESLFGDAGKAVGNVVEFSNHFPNTVTGVVEDVPANSHLQFRALRSLPDKYTSGWQNFELYTYLLLREGSDYRTLEAKLPGFFQKYIRKEMGEVDYRMELQPLTSIHLHSHLNYETSPNGNVATVSIFSVVAGLILVIACINYVNLYTARSLKRTREVGVRKAVGSHRLQLIGQFLTESMLMAWLAGLVSIGLITTALPYFNQLADKKLSVGGVSDLLVAATLFSVLIGALSGLYPALVLSNFRPVAALKGLVSNQLGGITLKQSLVVFQFVATIALIACSGVVYRQMNFVQHKGLGFNKEQVLTFHIDNEAVRQRVDALKERLVQNPLIESASAASNPIGNNNIGGSGMFIEQNGVIPTHTQIIQRFAVDEDYLKTLQIKLLQGRTFAGSSKSEQEKSVLINETLTKEMGWNDPIGKRIVYYTDAANHTAEARVVGVVADFHTYSLQHKIEPLVLQLPQPADKDNLYVRIQPAKTAEALAYIRSVYRTFDPAATLDFHFLDDNFSQQYKAEQKQGQVLLTFTMLAVLIACMGLFGLAAFAAEQRTKEIGVRKVLGASVSSIVLLLSRDLLKLVVIALVVATPIAWYAMNRWLQDFAYKVDLEWWVFTAAGLLAVGIALLTVSFQSVRAALTNPVTSLRSE</sequence>
<accession>A0ABT0HM40</accession>
<keyword evidence="4 6" id="KW-1133">Transmembrane helix</keyword>
<feature type="transmembrane region" description="Helical" evidence="6">
    <location>
        <begin position="370"/>
        <end position="393"/>
    </location>
</feature>
<dbReference type="InterPro" id="IPR050250">
    <property type="entry name" value="Macrolide_Exporter_MacB"/>
</dbReference>
<evidence type="ECO:0000256" key="2">
    <source>
        <dbReference type="ARBA" id="ARBA00022475"/>
    </source>
</evidence>
<dbReference type="Pfam" id="PF02687">
    <property type="entry name" value="FtsX"/>
    <property type="match status" value="2"/>
</dbReference>
<dbReference type="PANTHER" id="PTHR30572:SF18">
    <property type="entry name" value="ABC-TYPE MACROLIDE FAMILY EXPORT SYSTEM PERMEASE COMPONENT 2"/>
    <property type="match status" value="1"/>
</dbReference>